<dbReference type="GO" id="GO:0003723">
    <property type="term" value="F:RNA binding"/>
    <property type="evidence" value="ECO:0007669"/>
    <property type="project" value="UniProtKB-UniRule"/>
</dbReference>
<dbReference type="InterPro" id="IPR016020">
    <property type="entry name" value="Transl_init_fac_sub12_N_euk"/>
</dbReference>
<dbReference type="Pfam" id="PF10075">
    <property type="entry name" value="CSN8_PSD8_EIF3K"/>
    <property type="match status" value="1"/>
</dbReference>
<keyword evidence="1" id="KW-0648">Protein biosynthesis</keyword>
<evidence type="ECO:0000313" key="3">
    <source>
        <dbReference type="EMBL" id="CAE0128242.1"/>
    </source>
</evidence>
<accession>A0A7S3B8T7</accession>
<dbReference type="GO" id="GO:0006446">
    <property type="term" value="P:regulation of translational initiation"/>
    <property type="evidence" value="ECO:0007669"/>
    <property type="project" value="InterPro"/>
</dbReference>
<comment type="function">
    <text evidence="1">Component of the eukaryotic translation initiation factor 3 (eIF-3) complex, which is involved in protein synthesis of a specialized repertoire of mRNAs and, together with other initiation factors, stimulates binding of mRNA and methionyl-tRNAi to the 40S ribosome. The eIF-3 complex specifically targets and initiates translation of a subset of mRNAs involved in cell proliferation.</text>
</comment>
<dbReference type="InterPro" id="IPR036388">
    <property type="entry name" value="WH-like_DNA-bd_sf"/>
</dbReference>
<comment type="subunit">
    <text evidence="1">Component of the eukaryotic translation initiation factor 3 (eIF-3) complex.</text>
</comment>
<dbReference type="HAMAP" id="MF_03010">
    <property type="entry name" value="eIF3k"/>
    <property type="match status" value="1"/>
</dbReference>
<protein>
    <recommendedName>
        <fullName evidence="1">Eukaryotic translation initiation factor 3 subunit K</fullName>
        <shortName evidence="1">eIF3k</shortName>
    </recommendedName>
    <alternativeName>
        <fullName evidence="1">eIF-3 p25</fullName>
    </alternativeName>
</protein>
<dbReference type="InterPro" id="IPR009374">
    <property type="entry name" value="eIF3k"/>
</dbReference>
<dbReference type="PANTHER" id="PTHR13022:SF0">
    <property type="entry name" value="EUKARYOTIC TRANSLATION INITIATION FACTOR 3 SUBUNIT K"/>
    <property type="match status" value="1"/>
</dbReference>
<dbReference type="GO" id="GO:0043022">
    <property type="term" value="F:ribosome binding"/>
    <property type="evidence" value="ECO:0007669"/>
    <property type="project" value="InterPro"/>
</dbReference>
<dbReference type="SUPFAM" id="SSF48371">
    <property type="entry name" value="ARM repeat"/>
    <property type="match status" value="1"/>
</dbReference>
<keyword evidence="1" id="KW-0396">Initiation factor</keyword>
<dbReference type="GO" id="GO:0005852">
    <property type="term" value="C:eukaryotic translation initiation factor 3 complex"/>
    <property type="evidence" value="ECO:0007669"/>
    <property type="project" value="UniProtKB-UniRule"/>
</dbReference>
<evidence type="ECO:0000256" key="1">
    <source>
        <dbReference type="HAMAP-Rule" id="MF_03010"/>
    </source>
</evidence>
<reference evidence="3" key="1">
    <citation type="submission" date="2021-01" db="EMBL/GenBank/DDBJ databases">
        <authorList>
            <person name="Corre E."/>
            <person name="Pelletier E."/>
            <person name="Niang G."/>
            <person name="Scheremetjew M."/>
            <person name="Finn R."/>
            <person name="Kale V."/>
            <person name="Holt S."/>
            <person name="Cochrane G."/>
            <person name="Meng A."/>
            <person name="Brown T."/>
            <person name="Cohen L."/>
        </authorList>
    </citation>
    <scope>NUCLEOTIDE SEQUENCE</scope>
    <source>
        <strain evidence="3">CCMP281</strain>
    </source>
</reference>
<dbReference type="GO" id="GO:0003743">
    <property type="term" value="F:translation initiation factor activity"/>
    <property type="evidence" value="ECO:0007669"/>
    <property type="project" value="UniProtKB-UniRule"/>
</dbReference>
<keyword evidence="1" id="KW-0963">Cytoplasm</keyword>
<dbReference type="GO" id="GO:0001732">
    <property type="term" value="P:formation of cytoplasmic translation initiation complex"/>
    <property type="evidence" value="ECO:0007669"/>
    <property type="project" value="UniProtKB-UniRule"/>
</dbReference>
<dbReference type="EMBL" id="HBHX01048786">
    <property type="protein sequence ID" value="CAE0128242.1"/>
    <property type="molecule type" value="Transcribed_RNA"/>
</dbReference>
<dbReference type="SUPFAM" id="SSF46785">
    <property type="entry name" value="Winged helix' DNA-binding domain"/>
    <property type="match status" value="1"/>
</dbReference>
<evidence type="ECO:0000259" key="2">
    <source>
        <dbReference type="Pfam" id="PF10075"/>
    </source>
</evidence>
<dbReference type="InterPro" id="IPR036390">
    <property type="entry name" value="WH_DNA-bd_sf"/>
</dbReference>
<comment type="subcellular location">
    <subcellularLocation>
        <location evidence="1">Cytoplasm</location>
    </subcellularLocation>
</comment>
<comment type="similarity">
    <text evidence="1">Belongs to the eIF-3 subunit K family.</text>
</comment>
<feature type="domain" description="CSN8/PSMD8/EIF3K" evidence="2">
    <location>
        <begin position="56"/>
        <end position="193"/>
    </location>
</feature>
<dbReference type="InterPro" id="IPR033464">
    <property type="entry name" value="CSN8_PSD8_EIF3K"/>
</dbReference>
<name>A0A7S3B8T7_9EUKA</name>
<dbReference type="Gene3D" id="1.10.10.10">
    <property type="entry name" value="Winged helix-like DNA-binding domain superfamily/Winged helix DNA-binding domain"/>
    <property type="match status" value="1"/>
</dbReference>
<dbReference type="InterPro" id="IPR016024">
    <property type="entry name" value="ARM-type_fold"/>
</dbReference>
<dbReference type="GO" id="GO:0033290">
    <property type="term" value="C:eukaryotic 48S preinitiation complex"/>
    <property type="evidence" value="ECO:0007669"/>
    <property type="project" value="UniProtKB-UniRule"/>
</dbReference>
<gene>
    <name evidence="3" type="ORF">HERI1096_LOCUS27025</name>
</gene>
<organism evidence="3">
    <name type="scientific">Haptolina ericina</name>
    <dbReference type="NCBI Taxonomy" id="156174"/>
    <lineage>
        <taxon>Eukaryota</taxon>
        <taxon>Haptista</taxon>
        <taxon>Haptophyta</taxon>
        <taxon>Prymnesiophyceae</taxon>
        <taxon>Prymnesiales</taxon>
        <taxon>Prymnesiaceae</taxon>
        <taxon>Haptolina</taxon>
    </lineage>
</organism>
<proteinExistence type="inferred from homology"/>
<sequence>MNKESCAALLEEKRYDFEILPQLEAYVEDQCKSQSYDLDANLAVLKLYKFHPDKSNEGIIAKVLLKALMNLPHTDYLLCTYLIPESLQELETITTISQIASLLETCCFREVWAALQPVRESLLASVPGFDDAIRSFMLSTLQITYQAVPEDHVLESLGLDSAGFAVLTSSRGWTLDGGTVKIALNDDNTAKAKKVDVSGAMAFDQMTKILSSIAS</sequence>
<dbReference type="AlphaFoldDB" id="A0A7S3B8T7"/>
<dbReference type="GO" id="GO:0016282">
    <property type="term" value="C:eukaryotic 43S preinitiation complex"/>
    <property type="evidence" value="ECO:0007669"/>
    <property type="project" value="UniProtKB-UniRule"/>
</dbReference>
<dbReference type="PANTHER" id="PTHR13022">
    <property type="entry name" value="EUKARYOTIC TRANSLATION INITIATION FACTOR 3 SUBUNIT 11"/>
    <property type="match status" value="1"/>
</dbReference>
<dbReference type="Gene3D" id="1.25.40.250">
    <property type="entry name" value="ARM repeat, domain 1"/>
    <property type="match status" value="1"/>
</dbReference>